<evidence type="ECO:0000256" key="1">
    <source>
        <dbReference type="SAM" id="SignalP"/>
    </source>
</evidence>
<dbReference type="EMBL" id="QUOT01000001">
    <property type="protein sequence ID" value="REL29525.1"/>
    <property type="molecule type" value="Genomic_DNA"/>
</dbReference>
<dbReference type="Proteomes" id="UP000256899">
    <property type="component" value="Unassembled WGS sequence"/>
</dbReference>
<sequence>MRNAMRKKIFILLIGLLPMLSIATNASAMSAHANSFPQQLTEIKQPLILVGKAKFSVLFWDIYDSALFTYDGKYQADAAFLFEINYLRDISRDDLIERTVEQWQHLGVDSIKYQPFLADLANIWPNITKGDQLAMWTDGQSTAFYFNQAFKGEIADPAFSQLFASIWLSPQTSQPKLRKKLLGN</sequence>
<evidence type="ECO:0000259" key="2">
    <source>
        <dbReference type="Pfam" id="PF16036"/>
    </source>
</evidence>
<dbReference type="InterPro" id="IPR016087">
    <property type="entry name" value="Chalcone_isomerase"/>
</dbReference>
<feature type="domain" description="Chalcone isomerase" evidence="2">
    <location>
        <begin position="32"/>
        <end position="183"/>
    </location>
</feature>
<organism evidence="3 4">
    <name type="scientific">Thalassotalea euphylliae</name>
    <dbReference type="NCBI Taxonomy" id="1655234"/>
    <lineage>
        <taxon>Bacteria</taxon>
        <taxon>Pseudomonadati</taxon>
        <taxon>Pseudomonadota</taxon>
        <taxon>Gammaproteobacteria</taxon>
        <taxon>Alteromonadales</taxon>
        <taxon>Colwelliaceae</taxon>
        <taxon>Thalassotalea</taxon>
    </lineage>
</organism>
<comment type="caution">
    <text evidence="3">The sequence shown here is derived from an EMBL/GenBank/DDBJ whole genome shotgun (WGS) entry which is preliminary data.</text>
</comment>
<reference evidence="4" key="1">
    <citation type="submission" date="2018-08" db="EMBL/GenBank/DDBJ databases">
        <title>Thalassotalea euphylliae genome.</title>
        <authorList>
            <person name="Summers S."/>
            <person name="Rice S.A."/>
            <person name="Freckelton M.L."/>
            <person name="Nedved B.T."/>
            <person name="Hadfield M.G."/>
        </authorList>
    </citation>
    <scope>NUCLEOTIDE SEQUENCE [LARGE SCALE GENOMIC DNA]</scope>
    <source>
        <strain evidence="4">H3</strain>
    </source>
</reference>
<evidence type="ECO:0000313" key="3">
    <source>
        <dbReference type="EMBL" id="REL29525.1"/>
    </source>
</evidence>
<evidence type="ECO:0000313" key="4">
    <source>
        <dbReference type="Proteomes" id="UP000256899"/>
    </source>
</evidence>
<proteinExistence type="predicted"/>
<protein>
    <recommendedName>
        <fullName evidence="2">Chalcone isomerase domain-containing protein</fullName>
    </recommendedName>
</protein>
<keyword evidence="4" id="KW-1185">Reference proteome</keyword>
<name>A0A3E0TZW7_9GAMM</name>
<gene>
    <name evidence="3" type="ORF">DXX94_01625</name>
</gene>
<accession>A0A3E0TZW7</accession>
<feature type="chain" id="PRO_5017702765" description="Chalcone isomerase domain-containing protein" evidence="1">
    <location>
        <begin position="29"/>
        <end position="184"/>
    </location>
</feature>
<dbReference type="AlphaFoldDB" id="A0A3E0TZW7"/>
<keyword evidence="1" id="KW-0732">Signal</keyword>
<feature type="signal peptide" evidence="1">
    <location>
        <begin position="1"/>
        <end position="28"/>
    </location>
</feature>
<dbReference type="Pfam" id="PF16036">
    <property type="entry name" value="Chalcone_3"/>
    <property type="match status" value="1"/>
</dbReference>